<accession>A0A346Y3M2</accession>
<sequence length="38" mass="4166">MTDPDLLVPIVALHGEDILAISGVVLLWVVVRKLTRGR</sequence>
<evidence type="ECO:0000313" key="3">
    <source>
        <dbReference type="Proteomes" id="UP000264006"/>
    </source>
</evidence>
<protein>
    <submittedName>
        <fullName evidence="2">Uncharacterized protein</fullName>
    </submittedName>
</protein>
<keyword evidence="1" id="KW-0472">Membrane</keyword>
<dbReference type="AlphaFoldDB" id="A0A346Y3M2"/>
<dbReference type="KEGG" id="euz:DVS28_a4404"/>
<organism evidence="2 3">
    <name type="scientific">Euzebya pacifica</name>
    <dbReference type="NCBI Taxonomy" id="1608957"/>
    <lineage>
        <taxon>Bacteria</taxon>
        <taxon>Bacillati</taxon>
        <taxon>Actinomycetota</taxon>
        <taxon>Nitriliruptoria</taxon>
        <taxon>Euzebyales</taxon>
    </lineage>
</organism>
<feature type="transmembrane region" description="Helical" evidence="1">
    <location>
        <begin position="6"/>
        <end position="31"/>
    </location>
</feature>
<evidence type="ECO:0000313" key="2">
    <source>
        <dbReference type="EMBL" id="AXV09069.1"/>
    </source>
</evidence>
<evidence type="ECO:0000256" key="1">
    <source>
        <dbReference type="SAM" id="Phobius"/>
    </source>
</evidence>
<gene>
    <name evidence="2" type="ORF">DVS28_a4404</name>
</gene>
<keyword evidence="1" id="KW-0812">Transmembrane</keyword>
<keyword evidence="1" id="KW-1133">Transmembrane helix</keyword>
<reference evidence="2 3" key="1">
    <citation type="submission" date="2018-09" db="EMBL/GenBank/DDBJ databases">
        <title>Complete genome sequence of Euzebya sp. DY32-46 isolated from seawater of Pacific Ocean.</title>
        <authorList>
            <person name="Xu L."/>
            <person name="Wu Y.-H."/>
            <person name="Xu X.-W."/>
        </authorList>
    </citation>
    <scope>NUCLEOTIDE SEQUENCE [LARGE SCALE GENOMIC DNA]</scope>
    <source>
        <strain evidence="2 3">DY32-46</strain>
    </source>
</reference>
<proteinExistence type="predicted"/>
<dbReference type="Proteomes" id="UP000264006">
    <property type="component" value="Chromosome"/>
</dbReference>
<dbReference type="EMBL" id="CP031165">
    <property type="protein sequence ID" value="AXV09069.1"/>
    <property type="molecule type" value="Genomic_DNA"/>
</dbReference>
<keyword evidence="3" id="KW-1185">Reference proteome</keyword>
<name>A0A346Y3M2_9ACTN</name>